<dbReference type="GO" id="GO:0003729">
    <property type="term" value="F:mRNA binding"/>
    <property type="evidence" value="ECO:0007669"/>
    <property type="project" value="TreeGrafter"/>
</dbReference>
<dbReference type="OrthoDB" id="14833at2759"/>
<evidence type="ECO:0000256" key="2">
    <source>
        <dbReference type="ARBA" id="ARBA00023242"/>
    </source>
</evidence>
<dbReference type="AlphaFoldDB" id="A0A484B6P1"/>
<dbReference type="OMA" id="WDDILNM"/>
<evidence type="ECO:0000256" key="3">
    <source>
        <dbReference type="ARBA" id="ARBA00032942"/>
    </source>
</evidence>
<dbReference type="PANTHER" id="PTHR13107:SF0">
    <property type="entry name" value="N6-ADENOSINE-METHYLTRANSFERASE NON-CATALYTIC SUBUNIT"/>
    <property type="match status" value="1"/>
</dbReference>
<comment type="caution">
    <text evidence="6">The sequence shown here is derived from an EMBL/GenBank/DDBJ whole genome shotgun (WGS) entry which is preliminary data.</text>
</comment>
<dbReference type="GO" id="GO:0005634">
    <property type="term" value="C:nucleus"/>
    <property type="evidence" value="ECO:0007669"/>
    <property type="project" value="UniProtKB-SubCell"/>
</dbReference>
<proteinExistence type="inferred from homology"/>
<evidence type="ECO:0000256" key="5">
    <source>
        <dbReference type="PROSITE-ProRule" id="PRU00489"/>
    </source>
</evidence>
<dbReference type="PROSITE" id="PS51143">
    <property type="entry name" value="MT_A70"/>
    <property type="match status" value="1"/>
</dbReference>
<dbReference type="GO" id="GO:0036396">
    <property type="term" value="C:RNA N6-methyladenosine methyltransferase complex"/>
    <property type="evidence" value="ECO:0007669"/>
    <property type="project" value="TreeGrafter"/>
</dbReference>
<dbReference type="InterPro" id="IPR045123">
    <property type="entry name" value="METTL14-like"/>
</dbReference>
<protein>
    <recommendedName>
        <fullName evidence="4">N(6)-adenosine-methyltransferase non-catalytic subunit METTL14</fullName>
    </recommendedName>
    <alternativeName>
        <fullName evidence="3">Methyltransferase-like protein 14</fullName>
    </alternativeName>
</protein>
<comment type="similarity">
    <text evidence="5">Belongs to the MT-A70-like family.</text>
</comment>
<name>A0A484B6P1_DRONA</name>
<evidence type="ECO:0000313" key="6">
    <source>
        <dbReference type="EMBL" id="TDG44314.1"/>
    </source>
</evidence>
<evidence type="ECO:0000313" key="7">
    <source>
        <dbReference type="Proteomes" id="UP000295192"/>
    </source>
</evidence>
<dbReference type="Pfam" id="PF05063">
    <property type="entry name" value="MT-A70"/>
    <property type="match status" value="1"/>
</dbReference>
<dbReference type="STRING" id="7232.A0A484B6P1"/>
<comment type="subcellular location">
    <subcellularLocation>
        <location evidence="1">Nucleus</location>
    </subcellularLocation>
</comment>
<keyword evidence="2" id="KW-0539">Nucleus</keyword>
<sequence>MYLKADIKALDVKTLASKFDVVLIEPPFEEYARAVPAGATVGGAPRVFWNWDDILNLDVGEIAEHYSFVVVLLRSGSAEGLGH</sequence>
<dbReference type="PANTHER" id="PTHR13107">
    <property type="entry name" value="N6-ADENOSINE-METHYLTRANSFERASE NON-CATALYTIC SUBUNIT"/>
    <property type="match status" value="1"/>
</dbReference>
<organism evidence="6 7">
    <name type="scientific">Drosophila navojoa</name>
    <name type="common">Fruit fly</name>
    <dbReference type="NCBI Taxonomy" id="7232"/>
    <lineage>
        <taxon>Eukaryota</taxon>
        <taxon>Metazoa</taxon>
        <taxon>Ecdysozoa</taxon>
        <taxon>Arthropoda</taxon>
        <taxon>Hexapoda</taxon>
        <taxon>Insecta</taxon>
        <taxon>Pterygota</taxon>
        <taxon>Neoptera</taxon>
        <taxon>Endopterygota</taxon>
        <taxon>Diptera</taxon>
        <taxon>Brachycera</taxon>
        <taxon>Muscomorpha</taxon>
        <taxon>Ephydroidea</taxon>
        <taxon>Drosophilidae</taxon>
        <taxon>Drosophila</taxon>
    </lineage>
</organism>
<dbReference type="EMBL" id="LSRL02000109">
    <property type="protein sequence ID" value="TDG44314.1"/>
    <property type="molecule type" value="Genomic_DNA"/>
</dbReference>
<dbReference type="InterPro" id="IPR007757">
    <property type="entry name" value="MT-A70-like"/>
</dbReference>
<dbReference type="Proteomes" id="UP000295192">
    <property type="component" value="Unassembled WGS sequence"/>
</dbReference>
<evidence type="ECO:0000256" key="1">
    <source>
        <dbReference type="ARBA" id="ARBA00004123"/>
    </source>
</evidence>
<reference evidence="6 7" key="1">
    <citation type="journal article" date="2019" name="J. Hered.">
        <title>An Improved Genome Assembly for Drosophila navojoa, the Basal Species in the mojavensis Cluster.</title>
        <authorList>
            <person name="Vanderlinde T."/>
            <person name="Dupim E.G."/>
            <person name="Nazario-Yepiz N.O."/>
            <person name="Carvalho A.B."/>
        </authorList>
    </citation>
    <scope>NUCLEOTIDE SEQUENCE [LARGE SCALE GENOMIC DNA]</scope>
    <source>
        <strain evidence="6">Navoj_Jal97</strain>
        <tissue evidence="6">Whole organism</tissue>
    </source>
</reference>
<keyword evidence="7" id="KW-1185">Reference proteome</keyword>
<gene>
    <name evidence="6" type="ORF">AWZ03_009287</name>
</gene>
<evidence type="ECO:0000256" key="4">
    <source>
        <dbReference type="ARBA" id="ARBA00049757"/>
    </source>
</evidence>
<accession>A0A484B6P1</accession>